<evidence type="ECO:0000313" key="2">
    <source>
        <dbReference type="Proteomes" id="UP001500740"/>
    </source>
</evidence>
<accession>A0ABP3K5Y7</accession>
<keyword evidence="2" id="KW-1185">Reference proteome</keyword>
<dbReference type="RefSeq" id="WP_343784943.1">
    <property type="nucleotide sequence ID" value="NZ_BAAACZ010000030.1"/>
</dbReference>
<proteinExistence type="predicted"/>
<reference evidence="2" key="1">
    <citation type="journal article" date="2019" name="Int. J. Syst. Evol. Microbiol.">
        <title>The Global Catalogue of Microorganisms (GCM) 10K type strain sequencing project: providing services to taxonomists for standard genome sequencing and annotation.</title>
        <authorList>
            <consortium name="The Broad Institute Genomics Platform"/>
            <consortium name="The Broad Institute Genome Sequencing Center for Infectious Disease"/>
            <person name="Wu L."/>
            <person name="Ma J."/>
        </authorList>
    </citation>
    <scope>NUCLEOTIDE SEQUENCE [LARGE SCALE GENOMIC DNA]</scope>
    <source>
        <strain evidence="2">JCM 14193</strain>
    </source>
</reference>
<dbReference type="Proteomes" id="UP001500740">
    <property type="component" value="Unassembled WGS sequence"/>
</dbReference>
<evidence type="ECO:0000313" key="1">
    <source>
        <dbReference type="EMBL" id="GAA0471780.1"/>
    </source>
</evidence>
<protein>
    <submittedName>
        <fullName evidence="1">Uncharacterized protein</fullName>
    </submittedName>
</protein>
<organism evidence="1 2">
    <name type="scientific">Alkalibacillus silvisoli</name>
    <dbReference type="NCBI Taxonomy" id="392823"/>
    <lineage>
        <taxon>Bacteria</taxon>
        <taxon>Bacillati</taxon>
        <taxon>Bacillota</taxon>
        <taxon>Bacilli</taxon>
        <taxon>Bacillales</taxon>
        <taxon>Bacillaceae</taxon>
        <taxon>Alkalibacillus</taxon>
    </lineage>
</organism>
<dbReference type="EMBL" id="BAAACZ010000030">
    <property type="protein sequence ID" value="GAA0471780.1"/>
    <property type="molecule type" value="Genomic_DNA"/>
</dbReference>
<sequence length="91" mass="11204">MAFVSFSKSNNTTYVYLKAYHQNDYLDNTYYYLYSFGRIDKAKKEMEKMIQHFDILFPEELEEEGFTHDDLKKWHKRVKYKLLEQTTKNVR</sequence>
<name>A0ABP3K5Y7_9BACI</name>
<comment type="caution">
    <text evidence="1">The sequence shown here is derived from an EMBL/GenBank/DDBJ whole genome shotgun (WGS) entry which is preliminary data.</text>
</comment>
<gene>
    <name evidence="1" type="ORF">GCM10008935_29670</name>
</gene>